<evidence type="ECO:0000256" key="3">
    <source>
        <dbReference type="ARBA" id="ARBA00022692"/>
    </source>
</evidence>
<sequence length="160" mass="17665">MTSTIKKVKSALPTLSIKLENQGSVARDHMSNERTYLSWVRTSTATVAAGVAIVQLFRIKETLKASGALTTKEDDVDERIAQFHTRDDDDEGISDELAGKIIGACFIILSIVMMGIGTMRYFQTQNMMRKGIYSVSRITVCLCTLVLIGLFTGMMACVMR</sequence>
<dbReference type="InterPro" id="IPR003807">
    <property type="entry name" value="DUF202"/>
</dbReference>
<evidence type="ECO:0000256" key="4">
    <source>
        <dbReference type="ARBA" id="ARBA00022989"/>
    </source>
</evidence>
<evidence type="ECO:0000256" key="2">
    <source>
        <dbReference type="ARBA" id="ARBA00022475"/>
    </source>
</evidence>
<dbReference type="Proteomes" id="UP001150925">
    <property type="component" value="Unassembled WGS sequence"/>
</dbReference>
<protein>
    <recommendedName>
        <fullName evidence="7">DUF202 domain-containing protein</fullName>
    </recommendedName>
</protein>
<evidence type="ECO:0000313" key="9">
    <source>
        <dbReference type="Proteomes" id="UP001150925"/>
    </source>
</evidence>
<evidence type="ECO:0000256" key="1">
    <source>
        <dbReference type="ARBA" id="ARBA00004651"/>
    </source>
</evidence>
<feature type="transmembrane region" description="Helical" evidence="6">
    <location>
        <begin position="101"/>
        <end position="122"/>
    </location>
</feature>
<dbReference type="OrthoDB" id="199599at2759"/>
<evidence type="ECO:0000256" key="5">
    <source>
        <dbReference type="ARBA" id="ARBA00023136"/>
    </source>
</evidence>
<comment type="subcellular location">
    <subcellularLocation>
        <location evidence="1">Cell membrane</location>
        <topology evidence="1">Multi-pass membrane protein</topology>
    </subcellularLocation>
</comment>
<feature type="transmembrane region" description="Helical" evidence="6">
    <location>
        <begin position="36"/>
        <end position="57"/>
    </location>
</feature>
<name>A0A9W8E408_9FUNG</name>
<evidence type="ECO:0000313" key="8">
    <source>
        <dbReference type="EMBL" id="KAJ1968335.1"/>
    </source>
</evidence>
<evidence type="ECO:0000256" key="6">
    <source>
        <dbReference type="SAM" id="Phobius"/>
    </source>
</evidence>
<dbReference type="Pfam" id="PF02656">
    <property type="entry name" value="DUF202"/>
    <property type="match status" value="1"/>
</dbReference>
<dbReference type="EMBL" id="JANBPY010000198">
    <property type="protein sequence ID" value="KAJ1968335.1"/>
    <property type="molecule type" value="Genomic_DNA"/>
</dbReference>
<feature type="domain" description="DUF202" evidence="7">
    <location>
        <begin position="27"/>
        <end position="127"/>
    </location>
</feature>
<dbReference type="GO" id="GO:0005886">
    <property type="term" value="C:plasma membrane"/>
    <property type="evidence" value="ECO:0007669"/>
    <property type="project" value="UniProtKB-SubCell"/>
</dbReference>
<dbReference type="AlphaFoldDB" id="A0A9W8E408"/>
<keyword evidence="3 6" id="KW-0812">Transmembrane</keyword>
<dbReference type="InterPro" id="IPR052053">
    <property type="entry name" value="IM_YidH-like"/>
</dbReference>
<comment type="caution">
    <text evidence="8">The sequence shown here is derived from an EMBL/GenBank/DDBJ whole genome shotgun (WGS) entry which is preliminary data.</text>
</comment>
<keyword evidence="4 6" id="KW-1133">Transmembrane helix</keyword>
<reference evidence="8" key="1">
    <citation type="submission" date="2022-07" db="EMBL/GenBank/DDBJ databases">
        <title>Phylogenomic reconstructions and comparative analyses of Kickxellomycotina fungi.</title>
        <authorList>
            <person name="Reynolds N.K."/>
            <person name="Stajich J.E."/>
            <person name="Barry K."/>
            <person name="Grigoriev I.V."/>
            <person name="Crous P."/>
            <person name="Smith M.E."/>
        </authorList>
    </citation>
    <scope>NUCLEOTIDE SEQUENCE</scope>
    <source>
        <strain evidence="8">RSA 1196</strain>
    </source>
</reference>
<keyword evidence="9" id="KW-1185">Reference proteome</keyword>
<dbReference type="PANTHER" id="PTHR34187:SF2">
    <property type="entry name" value="DUF202 DOMAIN-CONTAINING PROTEIN"/>
    <property type="match status" value="1"/>
</dbReference>
<keyword evidence="5 6" id="KW-0472">Membrane</keyword>
<dbReference type="PANTHER" id="PTHR34187">
    <property type="entry name" value="FGR18P"/>
    <property type="match status" value="1"/>
</dbReference>
<feature type="transmembrane region" description="Helical" evidence="6">
    <location>
        <begin position="134"/>
        <end position="156"/>
    </location>
</feature>
<gene>
    <name evidence="8" type="ORF">IWQ62_001309</name>
</gene>
<keyword evidence="2" id="KW-1003">Cell membrane</keyword>
<proteinExistence type="predicted"/>
<evidence type="ECO:0000259" key="7">
    <source>
        <dbReference type="Pfam" id="PF02656"/>
    </source>
</evidence>
<accession>A0A9W8E408</accession>
<organism evidence="8 9">
    <name type="scientific">Dispira parvispora</name>
    <dbReference type="NCBI Taxonomy" id="1520584"/>
    <lineage>
        <taxon>Eukaryota</taxon>
        <taxon>Fungi</taxon>
        <taxon>Fungi incertae sedis</taxon>
        <taxon>Zoopagomycota</taxon>
        <taxon>Kickxellomycotina</taxon>
        <taxon>Dimargaritomycetes</taxon>
        <taxon>Dimargaritales</taxon>
        <taxon>Dimargaritaceae</taxon>
        <taxon>Dispira</taxon>
    </lineage>
</organism>